<gene>
    <name evidence="5" type="ORF">SAMN02745702_02108</name>
</gene>
<reference evidence="5 6" key="1">
    <citation type="submission" date="2017-02" db="EMBL/GenBank/DDBJ databases">
        <authorList>
            <person name="Peterson S.W."/>
        </authorList>
    </citation>
    <scope>NUCLEOTIDE SEQUENCE [LARGE SCALE GENOMIC DNA]</scope>
    <source>
        <strain evidence="5 6">DSM 18034</strain>
    </source>
</reference>
<evidence type="ECO:0000256" key="1">
    <source>
        <dbReference type="ARBA" id="ARBA00022630"/>
    </source>
</evidence>
<dbReference type="Gene3D" id="3.50.50.60">
    <property type="entry name" value="FAD/NAD(P)-binding domain"/>
    <property type="match status" value="1"/>
</dbReference>
<keyword evidence="6" id="KW-1185">Reference proteome</keyword>
<proteinExistence type="predicted"/>
<dbReference type="NCBIfam" id="NF003725">
    <property type="entry name" value="PRK05329.2-4"/>
    <property type="match status" value="1"/>
</dbReference>
<organism evidence="5 6">
    <name type="scientific">Desulfobaculum bizertense DSM 18034</name>
    <dbReference type="NCBI Taxonomy" id="1121442"/>
    <lineage>
        <taxon>Bacteria</taxon>
        <taxon>Pseudomonadati</taxon>
        <taxon>Thermodesulfobacteriota</taxon>
        <taxon>Desulfovibrionia</taxon>
        <taxon>Desulfovibrionales</taxon>
        <taxon>Desulfovibrionaceae</taxon>
        <taxon>Desulfobaculum</taxon>
    </lineage>
</organism>
<protein>
    <submittedName>
        <fullName evidence="5">Glycerol 3-phosphate dehydrogenase (Quinone) subunit B</fullName>
    </submittedName>
</protein>
<dbReference type="STRING" id="1121442.SAMN02745702_02108"/>
<dbReference type="Proteomes" id="UP000189733">
    <property type="component" value="Unassembled WGS sequence"/>
</dbReference>
<dbReference type="AlphaFoldDB" id="A0A1T4WE94"/>
<sequence length="432" mass="46911">MPDRSERHFDVMVIGAGMAGMAASIFAADRGLKVAQAGVTGESVYTSGVMDIMGVHPVADAHVWGNPFDAMKAVAKDIPGHPYAKLTESDVRDSFKEFLGFFEELGIHYCHEKDANSDVLTAMGTLKHTYAVPETMWAGTVLRKKKAPCLFVGFRGLKGFSPKQIASVQGKFWPGLKAAVVEFPGCEEKGEIYPQQMAQALEFEGNREALVERIRPHLADAAGVGIPAIVGIYHCREILADLAERLGVPVFEIPSLPPSVPGLRIKEAFDRHIEDRGVTAFRQKNVLSARYDAAEKEFVLEVGFGAVEYTLRTKAVILGTGRFLGGGLFAARKGIEETVFGLPVSQPEERDAWHQKDFMNPAGHPVNRSGLETDEQFRPLGAEGSAAYARLYACGSVLAHQDWMREKCGCGLALASAFKAVDSLAADLKADK</sequence>
<evidence type="ECO:0000256" key="2">
    <source>
        <dbReference type="ARBA" id="ARBA00022643"/>
    </source>
</evidence>
<dbReference type="InterPro" id="IPR003953">
    <property type="entry name" value="FAD-dep_OxRdtase_2_FAD-bd"/>
</dbReference>
<dbReference type="Pfam" id="PF00890">
    <property type="entry name" value="FAD_binding_2"/>
    <property type="match status" value="1"/>
</dbReference>
<dbReference type="EMBL" id="FUYA01000007">
    <property type="protein sequence ID" value="SKA75623.1"/>
    <property type="molecule type" value="Genomic_DNA"/>
</dbReference>
<evidence type="ECO:0000256" key="3">
    <source>
        <dbReference type="ARBA" id="ARBA00023002"/>
    </source>
</evidence>
<dbReference type="PIRSF" id="PIRSF000141">
    <property type="entry name" value="Anaerobic_G3P_dh"/>
    <property type="match status" value="1"/>
</dbReference>
<dbReference type="InterPro" id="IPR036188">
    <property type="entry name" value="FAD/NAD-bd_sf"/>
</dbReference>
<keyword evidence="3" id="KW-0560">Oxidoreductase</keyword>
<evidence type="ECO:0000313" key="6">
    <source>
        <dbReference type="Proteomes" id="UP000189733"/>
    </source>
</evidence>
<dbReference type="InterPro" id="IPR009158">
    <property type="entry name" value="G3P_DH_GlpB_su"/>
</dbReference>
<dbReference type="GO" id="GO:0009331">
    <property type="term" value="C:glycerol-3-phosphate dehydrogenase (FAD) complex"/>
    <property type="evidence" value="ECO:0007669"/>
    <property type="project" value="InterPro"/>
</dbReference>
<evidence type="ECO:0000313" key="5">
    <source>
        <dbReference type="EMBL" id="SKA75623.1"/>
    </source>
</evidence>
<dbReference type="OrthoDB" id="140595at2"/>
<evidence type="ECO:0000259" key="4">
    <source>
        <dbReference type="Pfam" id="PF00890"/>
    </source>
</evidence>
<name>A0A1T4WE94_9BACT</name>
<dbReference type="SUPFAM" id="SSF51905">
    <property type="entry name" value="FAD/NAD(P)-binding domain"/>
    <property type="match status" value="1"/>
</dbReference>
<keyword evidence="2" id="KW-0288">FMN</keyword>
<keyword evidence="1" id="KW-0285">Flavoprotein</keyword>
<dbReference type="RefSeq" id="WP_078685401.1">
    <property type="nucleotide sequence ID" value="NZ_FUYA01000007.1"/>
</dbReference>
<accession>A0A1T4WE94</accession>
<dbReference type="NCBIfam" id="TIGR03378">
    <property type="entry name" value="glycerol3P_GlpB"/>
    <property type="match status" value="1"/>
</dbReference>
<dbReference type="GO" id="GO:0004368">
    <property type="term" value="F:glycerol-3-phosphate dehydrogenase (quinone) activity"/>
    <property type="evidence" value="ECO:0007669"/>
    <property type="project" value="InterPro"/>
</dbReference>
<feature type="domain" description="FAD-dependent oxidoreductase 2 FAD-binding" evidence="4">
    <location>
        <begin position="10"/>
        <end position="412"/>
    </location>
</feature>